<protein>
    <recommendedName>
        <fullName evidence="4">Carboxyvinyl-carboxyphosphonate phosphorylmutase</fullName>
    </recommendedName>
</protein>
<proteinExistence type="predicted"/>
<dbReference type="SUPFAM" id="SSF51621">
    <property type="entry name" value="Phosphoenolpyruvate/pyruvate domain"/>
    <property type="match status" value="1"/>
</dbReference>
<comment type="caution">
    <text evidence="2">The sequence shown here is derived from an EMBL/GenBank/DDBJ whole genome shotgun (WGS) entry which is preliminary data.</text>
</comment>
<dbReference type="Gene3D" id="3.20.20.60">
    <property type="entry name" value="Phosphoenolpyruvate-binding domains"/>
    <property type="match status" value="1"/>
</dbReference>
<keyword evidence="3" id="KW-1185">Reference proteome</keyword>
<dbReference type="CDD" id="cd00377">
    <property type="entry name" value="ICL_PEPM"/>
    <property type="match status" value="1"/>
</dbReference>
<dbReference type="RefSeq" id="WP_102651512.1">
    <property type="nucleotide sequence ID" value="NZ_PNRF01000002.1"/>
</dbReference>
<evidence type="ECO:0000313" key="2">
    <source>
        <dbReference type="EMBL" id="PMR77873.1"/>
    </source>
</evidence>
<dbReference type="Pfam" id="PF13714">
    <property type="entry name" value="PEP_mutase"/>
    <property type="match status" value="1"/>
</dbReference>
<evidence type="ECO:0000313" key="3">
    <source>
        <dbReference type="Proteomes" id="UP000235803"/>
    </source>
</evidence>
<dbReference type="InterPro" id="IPR015813">
    <property type="entry name" value="Pyrv/PenolPyrv_kinase-like_dom"/>
</dbReference>
<dbReference type="GO" id="GO:0046872">
    <property type="term" value="F:metal ion binding"/>
    <property type="evidence" value="ECO:0007669"/>
    <property type="project" value="UniProtKB-KW"/>
</dbReference>
<dbReference type="AlphaFoldDB" id="A0A2N7UBQ7"/>
<dbReference type="EMBL" id="PNRF01000002">
    <property type="protein sequence ID" value="PMR77873.1"/>
    <property type="molecule type" value="Genomic_DNA"/>
</dbReference>
<name>A0A2N7UBQ7_9GAMM</name>
<evidence type="ECO:0008006" key="4">
    <source>
        <dbReference type="Google" id="ProtNLM"/>
    </source>
</evidence>
<dbReference type="InterPro" id="IPR040442">
    <property type="entry name" value="Pyrv_kinase-like_dom_sf"/>
</dbReference>
<dbReference type="InterPro" id="IPR039556">
    <property type="entry name" value="ICL/PEPM"/>
</dbReference>
<accession>A0A2N7UBQ7</accession>
<dbReference type="Proteomes" id="UP000235803">
    <property type="component" value="Unassembled WGS sequence"/>
</dbReference>
<reference evidence="2 3" key="1">
    <citation type="submission" date="2018-01" db="EMBL/GenBank/DDBJ databases">
        <title>Halomonas endophytica sp. nov., isolated from storage liquid in the stems of Populus euphratica.</title>
        <authorList>
            <person name="Chen C."/>
        </authorList>
    </citation>
    <scope>NUCLEOTIDE SEQUENCE [LARGE SCALE GENOMIC DNA]</scope>
    <source>
        <strain evidence="2 3">MC28</strain>
    </source>
</reference>
<evidence type="ECO:0000256" key="1">
    <source>
        <dbReference type="ARBA" id="ARBA00022723"/>
    </source>
</evidence>
<dbReference type="PANTHER" id="PTHR42905">
    <property type="entry name" value="PHOSPHOENOLPYRUVATE CARBOXYLASE"/>
    <property type="match status" value="1"/>
</dbReference>
<keyword evidence="1" id="KW-0479">Metal-binding</keyword>
<dbReference type="OrthoDB" id="9771433at2"/>
<sequence length="286" mass="31888">MDMYEKRVRLRELLDETGCTPLMGAYDLLSAKIIEQTGFPVLYTGSFVTGASAYGLPDVGLVQMHDLLGLAREIAKETNLPLVCDADTGWYHAANIWRTVHEFESAGVSAIHIEDTVFGKHTEHTPVLLDTPVMCQRIKACVDARKDPNFLIFARTDAIYLKNDPEEAISRINAYLEAGADAGFIPFKGSVASLAEFRKKINGPLIVTSVDFQDSVADEATAGANMSIYWPLTIFAAFKAVKKVCEEFYQHQDATKLHEFCFDEGLINKTISYERFEENLQRFGAI</sequence>
<dbReference type="GO" id="GO:0016833">
    <property type="term" value="F:oxo-acid-lyase activity"/>
    <property type="evidence" value="ECO:0007669"/>
    <property type="project" value="UniProtKB-ARBA"/>
</dbReference>
<organism evidence="2 3">
    <name type="scientific">Billgrantia endophytica</name>
    <dbReference type="NCBI Taxonomy" id="2033802"/>
    <lineage>
        <taxon>Bacteria</taxon>
        <taxon>Pseudomonadati</taxon>
        <taxon>Pseudomonadota</taxon>
        <taxon>Gammaproteobacteria</taxon>
        <taxon>Oceanospirillales</taxon>
        <taxon>Halomonadaceae</taxon>
        <taxon>Billgrantia</taxon>
    </lineage>
</organism>
<gene>
    <name evidence="2" type="ORF">C1H69_00735</name>
</gene>
<dbReference type="PANTHER" id="PTHR42905:SF5">
    <property type="entry name" value="CARBOXYVINYL-CARBOXYPHOSPHONATE PHOSPHORYLMUTASE, CHLOROPLASTIC"/>
    <property type="match status" value="1"/>
</dbReference>